<dbReference type="Gene3D" id="3.30.420.40">
    <property type="match status" value="2"/>
</dbReference>
<dbReference type="CDD" id="cd10170">
    <property type="entry name" value="ASKHA_NBD_HSP70"/>
    <property type="match status" value="2"/>
</dbReference>
<dbReference type="PANTHER" id="PTHR14187:SF5">
    <property type="entry name" value="HEAT SHOCK 70 KDA PROTEIN 12A"/>
    <property type="match status" value="1"/>
</dbReference>
<dbReference type="EMBL" id="NHYD01001451">
    <property type="protein sequence ID" value="PPQ91152.1"/>
    <property type="molecule type" value="Genomic_DNA"/>
</dbReference>
<dbReference type="InParanoid" id="A0A409XK66"/>
<comment type="caution">
    <text evidence="1">The sequence shown here is derived from an EMBL/GenBank/DDBJ whole genome shotgun (WGS) entry which is preliminary data.</text>
</comment>
<dbReference type="SUPFAM" id="SSF53067">
    <property type="entry name" value="Actin-like ATPase domain"/>
    <property type="match status" value="4"/>
</dbReference>
<dbReference type="STRING" id="93625.A0A409XK66"/>
<gene>
    <name evidence="1" type="ORF">CVT25_003057</name>
</gene>
<accession>A0A409XK66</accession>
<evidence type="ECO:0000313" key="1">
    <source>
        <dbReference type="EMBL" id="PPQ91152.1"/>
    </source>
</evidence>
<sequence>MASRSPFRGPRRKLVLAFDVGTTYSGISYSVLDPGQVPEIKGVTRFPANEHISGASKIPTIIYYDRKGVVRAVGAEAMREGIFETAAEENWIKAEWFKLHLRSKLGAGKHVSSDIPPLPLNKTVVEVFADFLKYLLECASSYIQDTHANGANLWASVAGQIDFVLSHPNGWEGTQQSEMRKAAVLAGLIPDNVSGHARLSFVTEGEASLHYAVHNGLPAGAMNNGDGVVIVDAGGGTIDISSYSKSSRGSKDTFEEVAAPQCHFHGAVFVSIHAKLFLESFLSESPYVDDIEHIISCFDKTTKLRFRDAAEPQYVKFGSTRDNDADYNIRFGQLRLQGTDVAMFFEPSVDCVVKAVLSQRQSAHKPISHVVLVGGFAASDWLFNKVTEALTSSKLNIIRPENHVNKAVSDGAISFYLDHFVRTRVSKVTYGNFCHIPFDPNSQEHKLRSANTFMSVSGTKRISDSFDIILPKNTQVTEAKEFRKSYFRESEAKSEFRAAVFSVWCYRGLVADPKWKDVDAANYTKLCTIEIDLSHLPLVPRPKPKSGGIYYRLDYDIVLLFGLTELKAQVAWKEGECDEDSTYLFSLTIMASRSAYKGSRRRLVLAFDIGTTFSGISYSILDPGQVPQIKGVTRFSGQSVESVFGAEAVSLSFPAHEFISGASKIPTIIYYDQTGKVRAVGAEATREGIFEAAEDGNWVKAEWFKLHLRSKIGAGKHIAEQIPPLPLNKTVVEVFADFLSYMLECASSYIQDTHANGPALWDSVKGDIDFVLSHPNGWEGKEQSQMRQAAILAGLVPDTVVGHARISFVTEGEASLHFAIQNGVLSAAIKNGEGIVIVDAGGGTVDVSSYTNGTNGVTNSYEEIAPPQCHFHGSVFVSIHARVFLKAFLEDSDYIDDLDHIIRCFDKTTKPRFRNAEEPQYIKFGSTRDNDAHCNIRLGQLRLTGSDVAQFFEPSVKCIVAAVLSQRSNSHSKISHVVLVGGFAASDWLFNSVFTPLEKLGLNVLRPENHVNKAVSDGAVSFYLDHFVRSRVSKVTYGSFCAIPYDHSKSEHRVRAADKVVFNSGAIMVNHSFATILPKNTQVSETKEFRYSFHRESRQRTDFSAVSSPVWCYRGAVKDPKWKDIDSDFTLGRPENYTQLCNIVTDLSHVPLSPMTNPDGEVYYRIYYDIVLLFGLTEMKALVAWKEKGVEKKGLARIVYDPDVTQDDP</sequence>
<dbReference type="PANTHER" id="PTHR14187">
    <property type="entry name" value="ALPHA KINASE/ELONGATION FACTOR 2 KINASE"/>
    <property type="match status" value="1"/>
</dbReference>
<dbReference type="Proteomes" id="UP000283269">
    <property type="component" value="Unassembled WGS sequence"/>
</dbReference>
<evidence type="ECO:0000313" key="2">
    <source>
        <dbReference type="Proteomes" id="UP000283269"/>
    </source>
</evidence>
<dbReference type="AlphaFoldDB" id="A0A409XK66"/>
<protein>
    <submittedName>
        <fullName evidence="1">Uncharacterized protein</fullName>
    </submittedName>
</protein>
<dbReference type="OrthoDB" id="2963168at2759"/>
<name>A0A409XK66_PSICY</name>
<keyword evidence="2" id="KW-1185">Reference proteome</keyword>
<proteinExistence type="predicted"/>
<reference evidence="1 2" key="1">
    <citation type="journal article" date="2018" name="Evol. Lett.">
        <title>Horizontal gene cluster transfer increased hallucinogenic mushroom diversity.</title>
        <authorList>
            <person name="Reynolds H.T."/>
            <person name="Vijayakumar V."/>
            <person name="Gluck-Thaler E."/>
            <person name="Korotkin H.B."/>
            <person name="Matheny P.B."/>
            <person name="Slot J.C."/>
        </authorList>
    </citation>
    <scope>NUCLEOTIDE SEQUENCE [LARGE SCALE GENOMIC DNA]</scope>
    <source>
        <strain evidence="1 2">2631</strain>
    </source>
</reference>
<dbReference type="InterPro" id="IPR043129">
    <property type="entry name" value="ATPase_NBD"/>
</dbReference>
<organism evidence="1 2">
    <name type="scientific">Psilocybe cyanescens</name>
    <dbReference type="NCBI Taxonomy" id="93625"/>
    <lineage>
        <taxon>Eukaryota</taxon>
        <taxon>Fungi</taxon>
        <taxon>Dikarya</taxon>
        <taxon>Basidiomycota</taxon>
        <taxon>Agaricomycotina</taxon>
        <taxon>Agaricomycetes</taxon>
        <taxon>Agaricomycetidae</taxon>
        <taxon>Agaricales</taxon>
        <taxon>Agaricineae</taxon>
        <taxon>Strophariaceae</taxon>
        <taxon>Psilocybe</taxon>
    </lineage>
</organism>